<dbReference type="CDD" id="cd12797">
    <property type="entry name" value="M23_peptidase"/>
    <property type="match status" value="1"/>
</dbReference>
<comment type="similarity">
    <text evidence="1">Belongs to the E.coli NlpD/Haemophilus LppB family.</text>
</comment>
<feature type="compositionally biased region" description="Low complexity" evidence="2">
    <location>
        <begin position="217"/>
        <end position="256"/>
    </location>
</feature>
<dbReference type="EMBL" id="QPGB01000001">
    <property type="protein sequence ID" value="RCS59919.1"/>
    <property type="molecule type" value="Genomic_DNA"/>
</dbReference>
<protein>
    <submittedName>
        <fullName evidence="4">LysM peptidoglycan-binding domain-containing protein</fullName>
    </submittedName>
</protein>
<dbReference type="Pfam" id="PF01551">
    <property type="entry name" value="Peptidase_M23"/>
    <property type="match status" value="1"/>
</dbReference>
<dbReference type="InterPro" id="IPR050570">
    <property type="entry name" value="Cell_wall_metabolism_enzyme"/>
</dbReference>
<dbReference type="Gene3D" id="2.70.70.10">
    <property type="entry name" value="Glucose Permease (Domain IIA)"/>
    <property type="match status" value="1"/>
</dbReference>
<feature type="region of interest" description="Disordered" evidence="2">
    <location>
        <begin position="192"/>
        <end position="259"/>
    </location>
</feature>
<dbReference type="InterPro" id="IPR036779">
    <property type="entry name" value="LysM_dom_sf"/>
</dbReference>
<evidence type="ECO:0000256" key="2">
    <source>
        <dbReference type="SAM" id="MobiDB-lite"/>
    </source>
</evidence>
<reference evidence="4 5" key="1">
    <citation type="journal article" date="2018" name="Int. J. Syst. Evol. Microbiol.">
        <title>Parvibium lacunae gen. nov., sp. nov., a new member of the family Alcaligenaceae isolated from a freshwater pond.</title>
        <authorList>
            <person name="Chen W.M."/>
            <person name="Xie P.B."/>
            <person name="Hsu M.Y."/>
            <person name="Sheu S.Y."/>
        </authorList>
    </citation>
    <scope>NUCLEOTIDE SEQUENCE [LARGE SCALE GENOMIC DNA]</scope>
    <source>
        <strain evidence="4 5">KMB9</strain>
    </source>
</reference>
<feature type="region of interest" description="Disordered" evidence="2">
    <location>
        <begin position="360"/>
        <end position="391"/>
    </location>
</feature>
<dbReference type="OrthoDB" id="9795421at2"/>
<feature type="domain" description="LysM" evidence="3">
    <location>
        <begin position="90"/>
        <end position="134"/>
    </location>
</feature>
<comment type="caution">
    <text evidence="4">The sequence shown here is derived from an EMBL/GenBank/DDBJ whole genome shotgun (WGS) entry which is preliminary data.</text>
</comment>
<dbReference type="Gene3D" id="3.10.350.10">
    <property type="entry name" value="LysM domain"/>
    <property type="match status" value="1"/>
</dbReference>
<dbReference type="Proteomes" id="UP000252357">
    <property type="component" value="Unassembled WGS sequence"/>
</dbReference>
<dbReference type="CDD" id="cd00118">
    <property type="entry name" value="LysM"/>
    <property type="match status" value="1"/>
</dbReference>
<dbReference type="InterPro" id="IPR018392">
    <property type="entry name" value="LysM"/>
</dbReference>
<feature type="region of interest" description="Disordered" evidence="2">
    <location>
        <begin position="42"/>
        <end position="81"/>
    </location>
</feature>
<dbReference type="Pfam" id="PF01476">
    <property type="entry name" value="LysM"/>
    <property type="match status" value="1"/>
</dbReference>
<dbReference type="SUPFAM" id="SSF54106">
    <property type="entry name" value="LysM domain"/>
    <property type="match status" value="1"/>
</dbReference>
<evidence type="ECO:0000256" key="1">
    <source>
        <dbReference type="ARBA" id="ARBA00038420"/>
    </source>
</evidence>
<dbReference type="PANTHER" id="PTHR21666">
    <property type="entry name" value="PEPTIDASE-RELATED"/>
    <property type="match status" value="1"/>
</dbReference>
<dbReference type="PROSITE" id="PS51782">
    <property type="entry name" value="LYSM"/>
    <property type="match status" value="1"/>
</dbReference>
<sequence length="391" mass="40914">MQNAALTFIHSRARWPWLLPLLSTLVACSSVSLNQAPIEERKANSTLSQPGGPKIIRLNEDKAPASPSASPSLDKAVKTDASVKPEIKPGFYEVKKGDTLYSIALENGQTYRDLAAWNNLADPNLIKIGQVLRVQPETELAGSSAGGDGSAVVAVNTVKLPGMSTSMSSGPSSSSAAVPALPAAPVAPSAPAVAGAATRTEPSGVKQPYSEAAWQKTQANPATAPSPNPAASQAAAKSQPKAESIPAALPTPTATPNVSASLPAAKVDEEAGITWAWPTAQNKITEPFQESRNKGIDIEGKLGDSVLAAADGEVTYVGNALRGYGNLVIVRHNKLYLSAYAHNDKILVKEGQTVKRGQKIAEMGKSDSESPKLHFEIRRQGKPVDPAKFLP</sequence>
<dbReference type="InterPro" id="IPR016047">
    <property type="entry name" value="M23ase_b-sheet_dom"/>
</dbReference>
<name>A0A368L9K5_9BURK</name>
<dbReference type="GO" id="GO:0004222">
    <property type="term" value="F:metalloendopeptidase activity"/>
    <property type="evidence" value="ECO:0007669"/>
    <property type="project" value="TreeGrafter"/>
</dbReference>
<dbReference type="SMART" id="SM00257">
    <property type="entry name" value="LysM"/>
    <property type="match status" value="1"/>
</dbReference>
<dbReference type="AlphaFoldDB" id="A0A368L9K5"/>
<proteinExistence type="inferred from homology"/>
<accession>A0A368L9K5</accession>
<gene>
    <name evidence="4" type="ORF">DU000_02110</name>
</gene>
<evidence type="ECO:0000259" key="3">
    <source>
        <dbReference type="PROSITE" id="PS51782"/>
    </source>
</evidence>
<dbReference type="GO" id="GO:0009279">
    <property type="term" value="C:cell outer membrane"/>
    <property type="evidence" value="ECO:0007669"/>
    <property type="project" value="TreeGrafter"/>
</dbReference>
<keyword evidence="5" id="KW-1185">Reference proteome</keyword>
<dbReference type="GO" id="GO:0032153">
    <property type="term" value="C:cell division site"/>
    <property type="evidence" value="ECO:0007669"/>
    <property type="project" value="TreeGrafter"/>
</dbReference>
<feature type="compositionally biased region" description="Basic and acidic residues" evidence="2">
    <location>
        <begin position="362"/>
        <end position="379"/>
    </location>
</feature>
<dbReference type="InterPro" id="IPR011055">
    <property type="entry name" value="Dup_hybrid_motif"/>
</dbReference>
<dbReference type="SUPFAM" id="SSF51261">
    <property type="entry name" value="Duplicated hybrid motif"/>
    <property type="match status" value="1"/>
</dbReference>
<evidence type="ECO:0000313" key="4">
    <source>
        <dbReference type="EMBL" id="RCS59919.1"/>
    </source>
</evidence>
<evidence type="ECO:0000313" key="5">
    <source>
        <dbReference type="Proteomes" id="UP000252357"/>
    </source>
</evidence>
<organism evidence="4 5">
    <name type="scientific">Parvibium lacunae</name>
    <dbReference type="NCBI Taxonomy" id="1888893"/>
    <lineage>
        <taxon>Bacteria</taxon>
        <taxon>Pseudomonadati</taxon>
        <taxon>Pseudomonadota</taxon>
        <taxon>Betaproteobacteria</taxon>
        <taxon>Burkholderiales</taxon>
        <taxon>Alcaligenaceae</taxon>
        <taxon>Parvibium</taxon>
    </lineage>
</organism>
<dbReference type="PANTHER" id="PTHR21666:SF263">
    <property type="entry name" value="MUREIN HYDROLASE ACTIVATOR NLPD"/>
    <property type="match status" value="1"/>
</dbReference>